<dbReference type="AlphaFoldDB" id="R7ZCT3"/>
<protein>
    <submittedName>
        <fullName evidence="1">Uncharacterized protein</fullName>
    </submittedName>
</protein>
<evidence type="ECO:0000313" key="2">
    <source>
        <dbReference type="Proteomes" id="UP000013911"/>
    </source>
</evidence>
<reference evidence="1 2" key="1">
    <citation type="submission" date="2013-04" db="EMBL/GenBank/DDBJ databases">
        <title>Draft genome of the heavy metal tolerant bacterium Lysinibacillus sphaericus strain OT4b.31.</title>
        <authorList>
            <person name="Pena-Montenegro T.D."/>
            <person name="Dussan J."/>
        </authorList>
    </citation>
    <scope>NUCLEOTIDE SEQUENCE [LARGE SCALE GENOMIC DNA]</scope>
    <source>
        <strain evidence="1 2">OT4b.31</strain>
    </source>
</reference>
<dbReference type="EMBL" id="AQPX01000020">
    <property type="protein sequence ID" value="EON71932.1"/>
    <property type="molecule type" value="Genomic_DNA"/>
</dbReference>
<accession>R7ZCT3</accession>
<organism evidence="1 2">
    <name type="scientific">Lysinibacillus sphaericus OT4b.31</name>
    <dbReference type="NCBI Taxonomy" id="1285586"/>
    <lineage>
        <taxon>Bacteria</taxon>
        <taxon>Bacillati</taxon>
        <taxon>Bacillota</taxon>
        <taxon>Bacilli</taxon>
        <taxon>Bacillales</taxon>
        <taxon>Bacillaceae</taxon>
        <taxon>Lysinibacillus</taxon>
    </lineage>
</organism>
<dbReference type="PATRIC" id="fig|1285586.5.peg.2729"/>
<dbReference type="HOGENOM" id="CLU_2717579_0_0_9"/>
<proteinExistence type="predicted"/>
<dbReference type="Gene3D" id="1.25.10.90">
    <property type="match status" value="1"/>
</dbReference>
<dbReference type="eggNOG" id="COG4912">
    <property type="taxonomic scope" value="Bacteria"/>
</dbReference>
<dbReference type="Proteomes" id="UP000013911">
    <property type="component" value="Unassembled WGS sequence"/>
</dbReference>
<name>R7ZCT3_LYSSH</name>
<comment type="caution">
    <text evidence="1">The sequence shown here is derived from an EMBL/GenBank/DDBJ whole genome shotgun (WGS) entry which is preliminary data.</text>
</comment>
<gene>
    <name evidence="1" type="ORF">H131_13348</name>
</gene>
<sequence>MLVRDQLFALQDRGYQKFSSALIPTIDANTIIGVRIPLLRKLAKEIAKENHYNFYKQRKAFILKSYCSKGWS</sequence>
<evidence type="ECO:0000313" key="1">
    <source>
        <dbReference type="EMBL" id="EON71932.1"/>
    </source>
</evidence>